<evidence type="ECO:0000256" key="1">
    <source>
        <dbReference type="ARBA" id="ARBA00022475"/>
    </source>
</evidence>
<keyword evidence="4 7" id="KW-0472">Membrane</keyword>
<comment type="subcellular location">
    <subcellularLocation>
        <location evidence="7">Cell membrane</location>
        <topology evidence="7">Single-pass membrane protein</topology>
    </subcellularLocation>
</comment>
<evidence type="ECO:0000256" key="5">
    <source>
        <dbReference type="ARBA" id="ARBA00023239"/>
    </source>
</evidence>
<evidence type="ECO:0000256" key="2">
    <source>
        <dbReference type="ARBA" id="ARBA00022692"/>
    </source>
</evidence>
<sequence length="375" mass="43031">MSSNNGYSDLRNQRVKEAKISRIIIITIIAVLLIVISAVGYFTYNYLSEGLSPVDPNDHTIKEIEIPLGSSVDQIGEILEEKDIIDNSTIFKYYVKFKNETGFQAGEYKLSSSMKMDNIIESLKTGKILVEPLFTVTIPEGTTIEEIAEIYDENTSIDGEEFLEMMTDESYIQSLVELYPGILNEEDILQEDIRYPLEGYLYAATYPFFEEDPTIEQVVEKMLQETQDRVMAYTVDIENMGLTYHEVITMASLIEEEAVGEEDRKMISGVFYNRMNREPEMPLQTDPTVLYALGEHKEQVLYEDLEVESPYNTYVNSGLPIGPISNFRENALQAALYPEEHDYLYFVAGYDGEVYYAETNEEHNQNIQEHRPPQD</sequence>
<protein>
    <recommendedName>
        <fullName evidence="7">Endolytic murein transglycosylase</fullName>
        <ecNumber evidence="7">4.2.2.29</ecNumber>
    </recommendedName>
    <alternativeName>
        <fullName evidence="7">Peptidoglycan lytic transglycosylase</fullName>
    </alternativeName>
    <alternativeName>
        <fullName evidence="7">Peptidoglycan polymerization terminase</fullName>
    </alternativeName>
</protein>
<dbReference type="GO" id="GO:0005886">
    <property type="term" value="C:plasma membrane"/>
    <property type="evidence" value="ECO:0007669"/>
    <property type="project" value="UniProtKB-SubCell"/>
</dbReference>
<dbReference type="EMBL" id="RKRF01000007">
    <property type="protein sequence ID" value="RPF55544.1"/>
    <property type="molecule type" value="Genomic_DNA"/>
</dbReference>
<comment type="catalytic activity">
    <reaction evidence="7">
        <text>a peptidoglycan chain = a peptidoglycan chain with N-acetyl-1,6-anhydromuramyl-[peptide] at the reducing end + a peptidoglycan chain with N-acetylglucosamine at the non-reducing end.</text>
        <dbReference type="EC" id="4.2.2.29"/>
    </reaction>
</comment>
<dbReference type="InterPro" id="IPR003770">
    <property type="entry name" value="MLTG-like"/>
</dbReference>
<organism evidence="8 9">
    <name type="scientific">Aquisalibacillus elongatus</name>
    <dbReference type="NCBI Taxonomy" id="485577"/>
    <lineage>
        <taxon>Bacteria</taxon>
        <taxon>Bacillati</taxon>
        <taxon>Bacillota</taxon>
        <taxon>Bacilli</taxon>
        <taxon>Bacillales</taxon>
        <taxon>Bacillaceae</taxon>
        <taxon>Aquisalibacillus</taxon>
    </lineage>
</organism>
<dbReference type="EC" id="4.2.2.29" evidence="7"/>
<dbReference type="HAMAP" id="MF_02065">
    <property type="entry name" value="MltG"/>
    <property type="match status" value="1"/>
</dbReference>
<gene>
    <name evidence="7" type="primary">mltG</name>
    <name evidence="8" type="ORF">EDC24_0422</name>
</gene>
<keyword evidence="2 7" id="KW-0812">Transmembrane</keyword>
<reference evidence="8 9" key="1">
    <citation type="submission" date="2018-11" db="EMBL/GenBank/DDBJ databases">
        <title>Genomic Encyclopedia of Type Strains, Phase IV (KMG-IV): sequencing the most valuable type-strain genomes for metagenomic binning, comparative biology and taxonomic classification.</title>
        <authorList>
            <person name="Goeker M."/>
        </authorList>
    </citation>
    <scope>NUCLEOTIDE SEQUENCE [LARGE SCALE GENOMIC DNA]</scope>
    <source>
        <strain evidence="8 9">DSM 18090</strain>
    </source>
</reference>
<dbReference type="RefSeq" id="WP_124219299.1">
    <property type="nucleotide sequence ID" value="NZ_RKRF01000007.1"/>
</dbReference>
<feature type="site" description="Important for catalytic activity" evidence="7">
    <location>
        <position position="257"/>
    </location>
</feature>
<keyword evidence="5 7" id="KW-0456">Lyase</keyword>
<proteinExistence type="inferred from homology"/>
<dbReference type="CDD" id="cd08010">
    <property type="entry name" value="MltG_like"/>
    <property type="match status" value="1"/>
</dbReference>
<dbReference type="Proteomes" id="UP000276443">
    <property type="component" value="Unassembled WGS sequence"/>
</dbReference>
<dbReference type="GO" id="GO:0009252">
    <property type="term" value="P:peptidoglycan biosynthetic process"/>
    <property type="evidence" value="ECO:0007669"/>
    <property type="project" value="UniProtKB-UniRule"/>
</dbReference>
<comment type="caution">
    <text evidence="8">The sequence shown here is derived from an EMBL/GenBank/DDBJ whole genome shotgun (WGS) entry which is preliminary data.</text>
</comment>
<dbReference type="NCBIfam" id="TIGR00247">
    <property type="entry name" value="endolytic transglycosylase MltG"/>
    <property type="match status" value="1"/>
</dbReference>
<keyword evidence="1 7" id="KW-1003">Cell membrane</keyword>
<keyword evidence="9" id="KW-1185">Reference proteome</keyword>
<dbReference type="Pfam" id="PF02618">
    <property type="entry name" value="YceG"/>
    <property type="match status" value="1"/>
</dbReference>
<dbReference type="AlphaFoldDB" id="A0A3N5BD30"/>
<feature type="transmembrane region" description="Helical" evidence="7">
    <location>
        <begin position="20"/>
        <end position="44"/>
    </location>
</feature>
<evidence type="ECO:0000256" key="7">
    <source>
        <dbReference type="HAMAP-Rule" id="MF_02065"/>
    </source>
</evidence>
<name>A0A3N5BD30_9BACI</name>
<dbReference type="GO" id="GO:0008932">
    <property type="term" value="F:lytic endotransglycosylase activity"/>
    <property type="evidence" value="ECO:0007669"/>
    <property type="project" value="UniProtKB-UniRule"/>
</dbReference>
<dbReference type="PANTHER" id="PTHR30518">
    <property type="entry name" value="ENDOLYTIC MUREIN TRANSGLYCOSYLASE"/>
    <property type="match status" value="1"/>
</dbReference>
<evidence type="ECO:0000313" key="8">
    <source>
        <dbReference type="EMBL" id="RPF55544.1"/>
    </source>
</evidence>
<dbReference type="OrthoDB" id="9814591at2"/>
<dbReference type="Gene3D" id="3.30.1490.480">
    <property type="entry name" value="Endolytic murein transglycosylase"/>
    <property type="match status" value="1"/>
</dbReference>
<keyword evidence="3 7" id="KW-1133">Transmembrane helix</keyword>
<dbReference type="Gene3D" id="3.30.160.60">
    <property type="entry name" value="Classic Zinc Finger"/>
    <property type="match status" value="1"/>
</dbReference>
<dbReference type="PANTHER" id="PTHR30518:SF2">
    <property type="entry name" value="ENDOLYTIC MUREIN TRANSGLYCOSYLASE"/>
    <property type="match status" value="1"/>
</dbReference>
<evidence type="ECO:0000313" key="9">
    <source>
        <dbReference type="Proteomes" id="UP000276443"/>
    </source>
</evidence>
<dbReference type="GO" id="GO:0071555">
    <property type="term" value="P:cell wall organization"/>
    <property type="evidence" value="ECO:0007669"/>
    <property type="project" value="UniProtKB-KW"/>
</dbReference>
<evidence type="ECO:0000256" key="3">
    <source>
        <dbReference type="ARBA" id="ARBA00022989"/>
    </source>
</evidence>
<comment type="function">
    <text evidence="7">Functions as a peptidoglycan terminase that cleaves nascent peptidoglycan strands endolytically to terminate their elongation.</text>
</comment>
<evidence type="ECO:0000256" key="6">
    <source>
        <dbReference type="ARBA" id="ARBA00023316"/>
    </source>
</evidence>
<comment type="similarity">
    <text evidence="7">Belongs to the transglycosylase MltG family.</text>
</comment>
<accession>A0A3N5BD30</accession>
<keyword evidence="6 7" id="KW-0961">Cell wall biogenesis/degradation</keyword>
<evidence type="ECO:0000256" key="4">
    <source>
        <dbReference type="ARBA" id="ARBA00023136"/>
    </source>
</evidence>